<keyword evidence="3" id="KW-1185">Reference proteome</keyword>
<dbReference type="OrthoDB" id="9798098at2"/>
<dbReference type="Pfam" id="PF14691">
    <property type="entry name" value="Fer4_20"/>
    <property type="match status" value="1"/>
</dbReference>
<dbReference type="GO" id="GO:0016491">
    <property type="term" value="F:oxidoreductase activity"/>
    <property type="evidence" value="ECO:0007669"/>
    <property type="project" value="InterPro"/>
</dbReference>
<feature type="domain" description="2Fe-2S ferredoxin-type" evidence="1">
    <location>
        <begin position="1"/>
        <end position="78"/>
    </location>
</feature>
<dbReference type="STRING" id="1409788.NC99_20890"/>
<dbReference type="InterPro" id="IPR036010">
    <property type="entry name" value="2Fe-2S_ferredoxin-like_sf"/>
</dbReference>
<dbReference type="InterPro" id="IPR051394">
    <property type="entry name" value="Glutamate_Synthase"/>
</dbReference>
<dbReference type="InterPro" id="IPR028261">
    <property type="entry name" value="DPD_II"/>
</dbReference>
<dbReference type="PANTHER" id="PTHR43100">
    <property type="entry name" value="GLUTAMATE SYNTHASE [NADPH] SMALL CHAIN"/>
    <property type="match status" value="1"/>
</dbReference>
<dbReference type="Gene3D" id="3.10.20.740">
    <property type="match status" value="1"/>
</dbReference>
<dbReference type="Pfam" id="PF22117">
    <property type="entry name" value="Fer4_Nqo3"/>
    <property type="match status" value="1"/>
</dbReference>
<dbReference type="PANTHER" id="PTHR43100:SF3">
    <property type="entry name" value="FAD_NAD(P)-BINDING DOMAIN-CONTAINING PROTEIN"/>
    <property type="match status" value="1"/>
</dbReference>
<evidence type="ECO:0000313" key="3">
    <source>
        <dbReference type="Proteomes" id="UP000036958"/>
    </source>
</evidence>
<dbReference type="RefSeq" id="WP_053182874.1">
    <property type="nucleotide sequence ID" value="NZ_LGIA01000148.1"/>
</dbReference>
<evidence type="ECO:0000259" key="1">
    <source>
        <dbReference type="PROSITE" id="PS51085"/>
    </source>
</evidence>
<comment type="caution">
    <text evidence="2">The sequence shown here is derived from an EMBL/GenBank/DDBJ whole genome shotgun (WGS) entry which is preliminary data.</text>
</comment>
<dbReference type="InterPro" id="IPR054351">
    <property type="entry name" value="NADH_UbQ_OxRdtase_ferredoxin"/>
</dbReference>
<dbReference type="PATRIC" id="fig|1409788.3.peg.2160"/>
<evidence type="ECO:0000313" key="2">
    <source>
        <dbReference type="EMBL" id="KOH45227.1"/>
    </source>
</evidence>
<dbReference type="Gene3D" id="3.30.70.20">
    <property type="match status" value="1"/>
</dbReference>
<accession>A0A0L8VAM6</accession>
<dbReference type="PROSITE" id="PS51085">
    <property type="entry name" value="2FE2S_FER_2"/>
    <property type="match status" value="1"/>
</dbReference>
<reference evidence="3" key="1">
    <citation type="submission" date="2015-07" db="EMBL/GenBank/DDBJ databases">
        <title>Genome sequencing of Sunxiuqinia dokdonensis strain SK.</title>
        <authorList>
            <person name="Ahn S."/>
            <person name="Kim B.-C."/>
        </authorList>
    </citation>
    <scope>NUCLEOTIDE SEQUENCE [LARGE SCALE GENOMIC DNA]</scope>
    <source>
        <strain evidence="3">SK</strain>
    </source>
</reference>
<dbReference type="SUPFAM" id="SSF54292">
    <property type="entry name" value="2Fe-2S ferredoxin-like"/>
    <property type="match status" value="1"/>
</dbReference>
<name>A0A0L8VAM6_9BACT</name>
<sequence>MIKLTINSQPITVPEGTTLLEAARTLQIDIPTMCHLEGTGHFTSCMVCLVKDTRNGRLMASCSMPAMEGMNIITDDDECRESRKASLELLLSEHVGDCEAPCQLVCPAHMNIPLMNRLIAAGNHDKAIEVVKRDIALPAILGRICPAPCEAGCRRKQVDEAVSICLLKGFSADQELEKGVTPVQPKEQSGKKVAIIGAGPAGLAAAFYLNKAGHQVTIFEKNEKAGGDLFQIEESVLPAKVMEAEFSAILNSDIKTHFNVEVDQQRLEQLQQENDAVVLATGAINGQLKGWGISLSKTGVEVNKDTYQTSIDKVFAIGNALRSSKLAVRSVGQGKEVAFVIDQYFKTKEVKPYPSRFNSKFGKLQETEFVEYLKESVDEKRLEATRGKAVGFTMEEAVAEAKRCLHCDCRNPESCKLRELSDIYGAQQKRFQYDERFKVEKEFAPQNIVYESAKCIKCGICVRITQQYQETFGFSFIGRGFDVKVGVPFSESVEKALEKTAALVAEKCPTGALAKTNTEEQLK</sequence>
<dbReference type="GO" id="GO:0051536">
    <property type="term" value="F:iron-sulfur cluster binding"/>
    <property type="evidence" value="ECO:0007669"/>
    <property type="project" value="InterPro"/>
</dbReference>
<organism evidence="2 3">
    <name type="scientific">Sunxiuqinia dokdonensis</name>
    <dbReference type="NCBI Taxonomy" id="1409788"/>
    <lineage>
        <taxon>Bacteria</taxon>
        <taxon>Pseudomonadati</taxon>
        <taxon>Bacteroidota</taxon>
        <taxon>Bacteroidia</taxon>
        <taxon>Marinilabiliales</taxon>
        <taxon>Prolixibacteraceae</taxon>
        <taxon>Sunxiuqinia</taxon>
    </lineage>
</organism>
<gene>
    <name evidence="2" type="ORF">NC99_20890</name>
</gene>
<dbReference type="Gene3D" id="3.50.50.60">
    <property type="entry name" value="FAD/NAD(P)-binding domain"/>
    <property type="match status" value="1"/>
</dbReference>
<dbReference type="InterPro" id="IPR023753">
    <property type="entry name" value="FAD/NAD-binding_dom"/>
</dbReference>
<dbReference type="SUPFAM" id="SSF51971">
    <property type="entry name" value="Nucleotide-binding domain"/>
    <property type="match status" value="1"/>
</dbReference>
<dbReference type="InterPro" id="IPR001041">
    <property type="entry name" value="2Fe-2S_ferredoxin-type"/>
</dbReference>
<dbReference type="AlphaFoldDB" id="A0A0L8VAM6"/>
<protein>
    <recommendedName>
        <fullName evidence="1">2Fe-2S ferredoxin-type domain-containing protein</fullName>
    </recommendedName>
</protein>
<dbReference type="InterPro" id="IPR036188">
    <property type="entry name" value="FAD/NAD-bd_sf"/>
</dbReference>
<dbReference type="EMBL" id="LGIA01000148">
    <property type="protein sequence ID" value="KOH45227.1"/>
    <property type="molecule type" value="Genomic_DNA"/>
</dbReference>
<dbReference type="Pfam" id="PF07992">
    <property type="entry name" value="Pyr_redox_2"/>
    <property type="match status" value="1"/>
</dbReference>
<dbReference type="PRINTS" id="PR00419">
    <property type="entry name" value="ADXRDTASE"/>
</dbReference>
<dbReference type="SUPFAM" id="SSF54862">
    <property type="entry name" value="4Fe-4S ferredoxins"/>
    <property type="match status" value="1"/>
</dbReference>
<dbReference type="CDD" id="cd00207">
    <property type="entry name" value="fer2"/>
    <property type="match status" value="1"/>
</dbReference>
<proteinExistence type="predicted"/>
<dbReference type="Proteomes" id="UP000036958">
    <property type="component" value="Unassembled WGS sequence"/>
</dbReference>
<dbReference type="Pfam" id="PF13510">
    <property type="entry name" value="Fer2_4"/>
    <property type="match status" value="1"/>
</dbReference>